<keyword evidence="13 14" id="KW-0472">Membrane</keyword>
<dbReference type="InterPro" id="IPR003594">
    <property type="entry name" value="HATPase_dom"/>
</dbReference>
<evidence type="ECO:0000256" key="2">
    <source>
        <dbReference type="ARBA" id="ARBA00004651"/>
    </source>
</evidence>
<dbReference type="Gene3D" id="6.10.340.10">
    <property type="match status" value="1"/>
</dbReference>
<accession>E0XYT2</accession>
<reference evidence="18" key="1">
    <citation type="journal article" date="2011" name="Environ. Microbiol.">
        <title>Time-series analyses of Monterey Bay coastal microbial picoplankton using a 'genome proxy' microarray.</title>
        <authorList>
            <person name="Rich V.I."/>
            <person name="Pham V.D."/>
            <person name="Eppley J."/>
            <person name="Shi Y."/>
            <person name="DeLong E.F."/>
        </authorList>
    </citation>
    <scope>NUCLEOTIDE SEQUENCE</scope>
</reference>
<dbReference type="GO" id="GO:0000155">
    <property type="term" value="F:phosphorelay sensor kinase activity"/>
    <property type="evidence" value="ECO:0007669"/>
    <property type="project" value="InterPro"/>
</dbReference>
<feature type="domain" description="HAMP" evidence="17">
    <location>
        <begin position="359"/>
        <end position="411"/>
    </location>
</feature>
<evidence type="ECO:0000256" key="14">
    <source>
        <dbReference type="SAM" id="Phobius"/>
    </source>
</evidence>
<dbReference type="SMART" id="SM00091">
    <property type="entry name" value="PAS"/>
    <property type="match status" value="1"/>
</dbReference>
<dbReference type="Pfam" id="PF02518">
    <property type="entry name" value="HATPase_c"/>
    <property type="match status" value="1"/>
</dbReference>
<keyword evidence="4" id="KW-1003">Cell membrane</keyword>
<dbReference type="Pfam" id="PF19312">
    <property type="entry name" value="NtrY_N"/>
    <property type="match status" value="1"/>
</dbReference>
<dbReference type="InterPro" id="IPR045671">
    <property type="entry name" value="NtrY-like_N"/>
</dbReference>
<dbReference type="GO" id="GO:0005524">
    <property type="term" value="F:ATP binding"/>
    <property type="evidence" value="ECO:0007669"/>
    <property type="project" value="UniProtKB-KW"/>
</dbReference>
<dbReference type="AlphaFoldDB" id="E0XYT2"/>
<dbReference type="Pfam" id="PF00989">
    <property type="entry name" value="PAS"/>
    <property type="match status" value="1"/>
</dbReference>
<dbReference type="InterPro" id="IPR035965">
    <property type="entry name" value="PAS-like_dom_sf"/>
</dbReference>
<dbReference type="SUPFAM" id="SSF47384">
    <property type="entry name" value="Homodimeric domain of signal transducing histidine kinase"/>
    <property type="match status" value="1"/>
</dbReference>
<dbReference type="InterPro" id="IPR005467">
    <property type="entry name" value="His_kinase_dom"/>
</dbReference>
<dbReference type="InterPro" id="IPR013767">
    <property type="entry name" value="PAS_fold"/>
</dbReference>
<feature type="transmembrane region" description="Helical" evidence="14">
    <location>
        <begin position="335"/>
        <end position="358"/>
    </location>
</feature>
<dbReference type="InterPro" id="IPR000014">
    <property type="entry name" value="PAS"/>
</dbReference>
<evidence type="ECO:0000259" key="16">
    <source>
        <dbReference type="PROSITE" id="PS50112"/>
    </source>
</evidence>
<dbReference type="Pfam" id="PF00512">
    <property type="entry name" value="HisKA"/>
    <property type="match status" value="1"/>
</dbReference>
<evidence type="ECO:0000256" key="8">
    <source>
        <dbReference type="ARBA" id="ARBA00022741"/>
    </source>
</evidence>
<feature type="transmembrane region" description="Helical" evidence="14">
    <location>
        <begin position="87"/>
        <end position="114"/>
    </location>
</feature>
<keyword evidence="8" id="KW-0547">Nucleotide-binding</keyword>
<dbReference type="InterPro" id="IPR003660">
    <property type="entry name" value="HAMP_dom"/>
</dbReference>
<dbReference type="SMART" id="SM00304">
    <property type="entry name" value="HAMP"/>
    <property type="match status" value="1"/>
</dbReference>
<dbReference type="SMART" id="SM00388">
    <property type="entry name" value="HisKA"/>
    <property type="match status" value="1"/>
</dbReference>
<dbReference type="SUPFAM" id="SSF55785">
    <property type="entry name" value="PYP-like sensor domain (PAS domain)"/>
    <property type="match status" value="1"/>
</dbReference>
<evidence type="ECO:0000256" key="4">
    <source>
        <dbReference type="ARBA" id="ARBA00022475"/>
    </source>
</evidence>
<dbReference type="PROSITE" id="PS50885">
    <property type="entry name" value="HAMP"/>
    <property type="match status" value="1"/>
</dbReference>
<dbReference type="PIRSF" id="PIRSF037532">
    <property type="entry name" value="STHK_NtrY"/>
    <property type="match status" value="1"/>
</dbReference>
<keyword evidence="5" id="KW-0597">Phosphoprotein</keyword>
<dbReference type="Gene3D" id="3.30.450.20">
    <property type="entry name" value="PAS domain"/>
    <property type="match status" value="1"/>
</dbReference>
<evidence type="ECO:0000259" key="15">
    <source>
        <dbReference type="PROSITE" id="PS50109"/>
    </source>
</evidence>
<evidence type="ECO:0000256" key="11">
    <source>
        <dbReference type="ARBA" id="ARBA00022989"/>
    </source>
</evidence>
<dbReference type="EC" id="2.7.13.3" evidence="3"/>
<dbReference type="Gene3D" id="3.30.565.10">
    <property type="entry name" value="Histidine kinase-like ATPase, C-terminal domain"/>
    <property type="match status" value="1"/>
</dbReference>
<feature type="transmembrane region" description="Helical" evidence="14">
    <location>
        <begin position="20"/>
        <end position="37"/>
    </location>
</feature>
<dbReference type="PROSITE" id="PS50109">
    <property type="entry name" value="HIS_KIN"/>
    <property type="match status" value="1"/>
</dbReference>
<dbReference type="PANTHER" id="PTHR43065">
    <property type="entry name" value="SENSOR HISTIDINE KINASE"/>
    <property type="match status" value="1"/>
</dbReference>
<evidence type="ECO:0000256" key="7">
    <source>
        <dbReference type="ARBA" id="ARBA00022692"/>
    </source>
</evidence>
<feature type="transmembrane region" description="Helical" evidence="14">
    <location>
        <begin position="43"/>
        <end position="67"/>
    </location>
</feature>
<dbReference type="SMART" id="SM00387">
    <property type="entry name" value="HATPase_c"/>
    <property type="match status" value="1"/>
</dbReference>
<name>E0XYT2_9BACT</name>
<protein>
    <recommendedName>
        <fullName evidence="3">histidine kinase</fullName>
        <ecNumber evidence="3">2.7.13.3</ecNumber>
    </recommendedName>
</protein>
<evidence type="ECO:0000313" key="18">
    <source>
        <dbReference type="EMBL" id="ADI19573.1"/>
    </source>
</evidence>
<keyword evidence="9 18" id="KW-0418">Kinase</keyword>
<dbReference type="PANTHER" id="PTHR43065:SF42">
    <property type="entry name" value="TWO-COMPONENT SENSOR PPRA"/>
    <property type="match status" value="1"/>
</dbReference>
<dbReference type="NCBIfam" id="TIGR00229">
    <property type="entry name" value="sensory_box"/>
    <property type="match status" value="1"/>
</dbReference>
<evidence type="ECO:0000256" key="5">
    <source>
        <dbReference type="ARBA" id="ARBA00022553"/>
    </source>
</evidence>
<dbReference type="Pfam" id="PF00672">
    <property type="entry name" value="HAMP"/>
    <property type="match status" value="1"/>
</dbReference>
<dbReference type="InterPro" id="IPR017232">
    <property type="entry name" value="NtrY"/>
</dbReference>
<dbReference type="SUPFAM" id="SSF55874">
    <property type="entry name" value="ATPase domain of HSP90 chaperone/DNA topoisomerase II/histidine kinase"/>
    <property type="match status" value="1"/>
</dbReference>
<keyword evidence="11 14" id="KW-1133">Transmembrane helix</keyword>
<evidence type="ECO:0000256" key="3">
    <source>
        <dbReference type="ARBA" id="ARBA00012438"/>
    </source>
</evidence>
<comment type="catalytic activity">
    <reaction evidence="1">
        <text>ATP + protein L-histidine = ADP + protein N-phospho-L-histidine.</text>
        <dbReference type="EC" id="2.7.13.3"/>
    </reaction>
</comment>
<evidence type="ECO:0000259" key="17">
    <source>
        <dbReference type="PROSITE" id="PS50885"/>
    </source>
</evidence>
<evidence type="ECO:0000256" key="10">
    <source>
        <dbReference type="ARBA" id="ARBA00022840"/>
    </source>
</evidence>
<comment type="subcellular location">
    <subcellularLocation>
        <location evidence="2">Cell membrane</location>
        <topology evidence="2">Multi-pass membrane protein</topology>
    </subcellularLocation>
</comment>
<evidence type="ECO:0000256" key="6">
    <source>
        <dbReference type="ARBA" id="ARBA00022679"/>
    </source>
</evidence>
<evidence type="ECO:0000256" key="12">
    <source>
        <dbReference type="ARBA" id="ARBA00023012"/>
    </source>
</evidence>
<dbReference type="InterPro" id="IPR003661">
    <property type="entry name" value="HisK_dim/P_dom"/>
</dbReference>
<keyword evidence="6" id="KW-0808">Transferase</keyword>
<sequence length="772" mass="84976">MSRSLLENNQKKPRTRGFTVVGLIILVAIYIATLIVVQRSRLAFGAVSLQAITALNITLILVMLFVLGRNIIKLYLERRRKKLGSQFSMRVVVTYIGMALIPTVLLFIVASGLIRTAVESWFSTDTEQIVRRAREVSEQSQEGQARELQRVADMISDEIRRGNIGTADSDSREFLRARVLIPRSRQAELEAILVYEGSELLLDPYFDPDGEYATFFQGPTISSTPSAVSKETNGGPTRAIEPLPETHPLYVPPAQVAMALQQQPFRLIDDLAEGVRLLRAGVPIYHPSSRNEVTGVLIVARVVSDELMAEVSAIEGLYDSFMSGLAEKGPILSNYLLTFLLMTLLIIFSALWVGLYLARGVTVPIQKLAEGTRAVASGDLSYQVEVEAQDELGTLVESFNQMTLDLRAGQKNLRQSRDSLQATNTELDERRRYMEAMLANISTGVISLNAEGEISTFNRAAERILAIKASAAIGRPSENVLSGDSFSDLSSLMARATARRAPLEHELSLDVKGNRLTVAAHCSSLRDSAGAYIGTVVVLDNLTELITAQKRAAWREVARRIAHEIRNPLTPIQLSAQRIARRYQRAAGAEGQFNVIEEGTQTILQEVDTLKGLVSEFSRYARMPPASLVSANLHEIIENGLLACASMHEGITVDRNFAEQIPTISADLDQLKRVFTNLFDNAIAAMEGDGTLRVSTSYDHDLQTTRIEVADTGSGIKPEDKDRLFLPYFSRKRGGTGLGLAIVHQIVADHSGYVRVSDNHPRGTVMTIELPC</sequence>
<evidence type="ECO:0000256" key="9">
    <source>
        <dbReference type="ARBA" id="ARBA00022777"/>
    </source>
</evidence>
<dbReference type="GO" id="GO:0005886">
    <property type="term" value="C:plasma membrane"/>
    <property type="evidence" value="ECO:0007669"/>
    <property type="project" value="UniProtKB-SubCell"/>
</dbReference>
<dbReference type="CDD" id="cd00130">
    <property type="entry name" value="PAS"/>
    <property type="match status" value="1"/>
</dbReference>
<keyword evidence="12" id="KW-0902">Two-component regulatory system</keyword>
<feature type="domain" description="PAS" evidence="16">
    <location>
        <begin position="430"/>
        <end position="500"/>
    </location>
</feature>
<dbReference type="CDD" id="cd06225">
    <property type="entry name" value="HAMP"/>
    <property type="match status" value="1"/>
</dbReference>
<keyword evidence="7 14" id="KW-0812">Transmembrane</keyword>
<dbReference type="InterPro" id="IPR036097">
    <property type="entry name" value="HisK_dim/P_sf"/>
</dbReference>
<dbReference type="GO" id="GO:0006355">
    <property type="term" value="P:regulation of DNA-templated transcription"/>
    <property type="evidence" value="ECO:0007669"/>
    <property type="project" value="InterPro"/>
</dbReference>
<feature type="domain" description="Histidine kinase" evidence="15">
    <location>
        <begin position="560"/>
        <end position="772"/>
    </location>
</feature>
<keyword evidence="10" id="KW-0067">ATP-binding</keyword>
<dbReference type="InterPro" id="IPR036890">
    <property type="entry name" value="HATPase_C_sf"/>
</dbReference>
<dbReference type="PROSITE" id="PS50112">
    <property type="entry name" value="PAS"/>
    <property type="match status" value="1"/>
</dbReference>
<dbReference type="PRINTS" id="PR00344">
    <property type="entry name" value="BCTRLSENSOR"/>
</dbReference>
<evidence type="ECO:0000256" key="1">
    <source>
        <dbReference type="ARBA" id="ARBA00000085"/>
    </source>
</evidence>
<dbReference type="Gene3D" id="1.10.287.130">
    <property type="match status" value="1"/>
</dbReference>
<dbReference type="InterPro" id="IPR004358">
    <property type="entry name" value="Sig_transdc_His_kin-like_C"/>
</dbReference>
<evidence type="ECO:0000256" key="13">
    <source>
        <dbReference type="ARBA" id="ARBA00023136"/>
    </source>
</evidence>
<organism evidence="18">
    <name type="scientific">uncultured Acidobacteria bacterium HF0770_27F21</name>
    <dbReference type="NCBI Taxonomy" id="710730"/>
    <lineage>
        <taxon>Bacteria</taxon>
        <taxon>Pseudomonadati</taxon>
        <taxon>Acidobacteriota</taxon>
        <taxon>environmental samples</taxon>
    </lineage>
</organism>
<dbReference type="SUPFAM" id="SSF158472">
    <property type="entry name" value="HAMP domain-like"/>
    <property type="match status" value="1"/>
</dbReference>
<dbReference type="EMBL" id="GU474926">
    <property type="protein sequence ID" value="ADI19573.1"/>
    <property type="molecule type" value="Genomic_DNA"/>
</dbReference>
<proteinExistence type="predicted"/>
<dbReference type="CDD" id="cd00082">
    <property type="entry name" value="HisKA"/>
    <property type="match status" value="1"/>
</dbReference>